<evidence type="ECO:0000256" key="4">
    <source>
        <dbReference type="ARBA" id="ARBA00022544"/>
    </source>
</evidence>
<dbReference type="InterPro" id="IPR004761">
    <property type="entry name" value="Spore_GerAB"/>
</dbReference>
<dbReference type="AlphaFoldDB" id="A0A852THI9"/>
<feature type="transmembrane region" description="Helical" evidence="8">
    <location>
        <begin position="337"/>
        <end position="356"/>
    </location>
</feature>
<dbReference type="GO" id="GO:0016020">
    <property type="term" value="C:membrane"/>
    <property type="evidence" value="ECO:0007669"/>
    <property type="project" value="UniProtKB-SubCell"/>
</dbReference>
<keyword evidence="7 8" id="KW-0472">Membrane</keyword>
<dbReference type="PANTHER" id="PTHR34975">
    <property type="entry name" value="SPORE GERMINATION PROTEIN A2"/>
    <property type="match status" value="1"/>
</dbReference>
<name>A0A852THI9_9BACI</name>
<sequence>MIKYAKNQITFMQYIFLIHGVQVGVGLLTLPRELAEKAGTDGWIALILGWLFSTLGSLIIIQVMKKYPNGTIIDLLTHFFGKWVGKIAAFIFVLYFAFLGSIVFVREGLFIQFWVLPQTNLFILLLLLSIPSYLIVRNNITILGRYAELVFFMTTWVLFFYSTPLKEAHWLHLLPFIKGGWEPILAAAKTTTFSFLGFEIAFFLYPFLQKKQKASIGIVIANILTLAVFLIVTIVAFTFYSPDEITQYKEPTINLLKIVEFRFLERLEIVFLSLYIFVISTTVLPLFFSTVLSASQLFGKQDHSKYVVWLLLLNLVYVLLLPQSLGGNRQLQKEIESISLILVYVFPICLWVYLWLYTCLKRRVLK</sequence>
<feature type="transmembrane region" description="Helical" evidence="8">
    <location>
        <begin position="83"/>
        <end position="105"/>
    </location>
</feature>
<reference evidence="10" key="2">
    <citation type="submission" date="2020-08" db="EMBL/GenBank/DDBJ databases">
        <title>The Agave Microbiome: Exploring the role of microbial communities in plant adaptations to desert environments.</title>
        <authorList>
            <person name="Partida-Martinez L.P."/>
        </authorList>
    </citation>
    <scope>NUCLEOTIDE SEQUENCE [LARGE SCALE GENOMIC DNA]</scope>
    <source>
        <strain evidence="10">AT2.8</strain>
    </source>
</reference>
<keyword evidence="4" id="KW-0309">Germination</keyword>
<feature type="transmembrane region" description="Helical" evidence="8">
    <location>
        <begin position="111"/>
        <end position="134"/>
    </location>
</feature>
<evidence type="ECO:0000256" key="1">
    <source>
        <dbReference type="ARBA" id="ARBA00004141"/>
    </source>
</evidence>
<feature type="transmembrane region" description="Helical" evidence="8">
    <location>
        <begin position="12"/>
        <end position="30"/>
    </location>
</feature>
<comment type="subcellular location">
    <subcellularLocation>
        <location evidence="1">Membrane</location>
        <topology evidence="1">Multi-pass membrane protein</topology>
    </subcellularLocation>
</comment>
<feature type="transmembrane region" description="Helical" evidence="8">
    <location>
        <begin position="306"/>
        <end position="325"/>
    </location>
</feature>
<dbReference type="NCBIfam" id="TIGR00912">
    <property type="entry name" value="2A0309"/>
    <property type="match status" value="1"/>
</dbReference>
<dbReference type="PANTHER" id="PTHR34975:SF2">
    <property type="entry name" value="SPORE GERMINATION PROTEIN A2"/>
    <property type="match status" value="1"/>
</dbReference>
<feature type="transmembrane region" description="Helical" evidence="8">
    <location>
        <begin position="269"/>
        <end position="294"/>
    </location>
</feature>
<feature type="transmembrane region" description="Helical" evidence="8">
    <location>
        <begin position="42"/>
        <end position="63"/>
    </location>
</feature>
<evidence type="ECO:0000256" key="5">
    <source>
        <dbReference type="ARBA" id="ARBA00022692"/>
    </source>
</evidence>
<reference evidence="10" key="1">
    <citation type="submission" date="2020-07" db="EMBL/GenBank/DDBJ databases">
        <authorList>
            <person name="Partida-Martinez L."/>
            <person name="Huntemann M."/>
            <person name="Clum A."/>
            <person name="Wang J."/>
            <person name="Palaniappan K."/>
            <person name="Ritter S."/>
            <person name="Chen I.-M."/>
            <person name="Stamatis D."/>
            <person name="Reddy T."/>
            <person name="O'Malley R."/>
            <person name="Daum C."/>
            <person name="Shapiro N."/>
            <person name="Ivanova N."/>
            <person name="Kyrpides N."/>
            <person name="Woyke T."/>
        </authorList>
    </citation>
    <scope>NUCLEOTIDE SEQUENCE [LARGE SCALE GENOMIC DNA]</scope>
    <source>
        <strain evidence="10">AT2.8</strain>
    </source>
</reference>
<comment type="similarity">
    <text evidence="2">Belongs to the amino acid-polyamine-organocation (APC) superfamily. Spore germination protein (SGP) (TC 2.A.3.9) family.</text>
</comment>
<evidence type="ECO:0000256" key="3">
    <source>
        <dbReference type="ARBA" id="ARBA00022448"/>
    </source>
</evidence>
<evidence type="ECO:0000313" key="10">
    <source>
        <dbReference type="Proteomes" id="UP000548423"/>
    </source>
</evidence>
<keyword evidence="6 8" id="KW-1133">Transmembrane helix</keyword>
<dbReference type="GO" id="GO:0009847">
    <property type="term" value="P:spore germination"/>
    <property type="evidence" value="ECO:0007669"/>
    <property type="project" value="InterPro"/>
</dbReference>
<keyword evidence="5 8" id="KW-0812">Transmembrane</keyword>
<evidence type="ECO:0000313" key="9">
    <source>
        <dbReference type="EMBL" id="NYE08212.1"/>
    </source>
</evidence>
<accession>A0A852THI9</accession>
<gene>
    <name evidence="9" type="ORF">F4694_005055</name>
</gene>
<evidence type="ECO:0000256" key="6">
    <source>
        <dbReference type="ARBA" id="ARBA00022989"/>
    </source>
</evidence>
<dbReference type="Proteomes" id="UP000548423">
    <property type="component" value="Unassembled WGS sequence"/>
</dbReference>
<feature type="transmembrane region" description="Helical" evidence="8">
    <location>
        <begin position="184"/>
        <end position="205"/>
    </location>
</feature>
<comment type="caution">
    <text evidence="9">The sequence shown here is derived from an EMBL/GenBank/DDBJ whole genome shotgun (WGS) entry which is preliminary data.</text>
</comment>
<evidence type="ECO:0000256" key="2">
    <source>
        <dbReference type="ARBA" id="ARBA00007998"/>
    </source>
</evidence>
<feature type="transmembrane region" description="Helical" evidence="8">
    <location>
        <begin position="146"/>
        <end position="164"/>
    </location>
</feature>
<evidence type="ECO:0000256" key="7">
    <source>
        <dbReference type="ARBA" id="ARBA00023136"/>
    </source>
</evidence>
<proteinExistence type="inferred from homology"/>
<feature type="transmembrane region" description="Helical" evidence="8">
    <location>
        <begin position="217"/>
        <end position="240"/>
    </location>
</feature>
<dbReference type="EMBL" id="JACCBX010000012">
    <property type="protein sequence ID" value="NYE08212.1"/>
    <property type="molecule type" value="Genomic_DNA"/>
</dbReference>
<organism evidence="9 10">
    <name type="scientific">Neobacillus niacini</name>
    <dbReference type="NCBI Taxonomy" id="86668"/>
    <lineage>
        <taxon>Bacteria</taxon>
        <taxon>Bacillati</taxon>
        <taxon>Bacillota</taxon>
        <taxon>Bacilli</taxon>
        <taxon>Bacillales</taxon>
        <taxon>Bacillaceae</taxon>
        <taxon>Neobacillus</taxon>
    </lineage>
</organism>
<evidence type="ECO:0000256" key="8">
    <source>
        <dbReference type="SAM" id="Phobius"/>
    </source>
</evidence>
<dbReference type="Gene3D" id="1.20.1740.10">
    <property type="entry name" value="Amino acid/polyamine transporter I"/>
    <property type="match status" value="1"/>
</dbReference>
<keyword evidence="3" id="KW-0813">Transport</keyword>
<protein>
    <submittedName>
        <fullName evidence="9">Spore germination protein (Amino acid permease)</fullName>
    </submittedName>
</protein>
<dbReference type="Pfam" id="PF03845">
    <property type="entry name" value="Spore_permease"/>
    <property type="match status" value="1"/>
</dbReference>